<organism evidence="12 13">
    <name type="scientific">Olsenella uli (strain ATCC 49627 / DSM 7084 / CCUG 31166 / CIP 109912 / JCM 12494 / LMG 11480 / NCIMB 702895 / VPI D76D-27C)</name>
    <name type="common">Lactobacillus uli</name>
    <dbReference type="NCBI Taxonomy" id="633147"/>
    <lineage>
        <taxon>Bacteria</taxon>
        <taxon>Bacillati</taxon>
        <taxon>Actinomycetota</taxon>
        <taxon>Coriobacteriia</taxon>
        <taxon>Coriobacteriales</taxon>
        <taxon>Atopobiaceae</taxon>
        <taxon>Olsenella</taxon>
    </lineage>
</organism>
<comment type="function">
    <text evidence="7">Plays an essential role in the initiation and regulation of chromosomal replication. ATP-DnaA binds to the origin of replication (oriC) to initiate formation of the DNA replication initiation complex once per cell cycle. Binds the DnaA box (a 9 base pair repeat at the origin) and separates the double-stranded (ds)DNA. Forms a right-handed helical filament on oriC DNA; dsDNA binds to the exterior of the filament while single-stranded (ss)DNA is stabiized in the filament's interior. The ATP-DnaA-oriC complex binds and stabilizes one strand of the AT-rich DNA unwinding element (DUE), permitting loading of DNA polymerase. After initiation quickly degrades to an ADP-DnaA complex that is not apt for DNA replication. Binds acidic phospholipids.</text>
</comment>
<dbReference type="EMBL" id="CP002106">
    <property type="protein sequence ID" value="ADK68867.1"/>
    <property type="molecule type" value="Genomic_DNA"/>
</dbReference>
<reference evidence="12 13" key="1">
    <citation type="journal article" date="2010" name="Stand. Genomic Sci.">
        <title>Complete genome sequence of Olsenella uli type strain (VPI D76D-27C).</title>
        <authorList>
            <person name="Goker M."/>
            <person name="Held B."/>
            <person name="Lucas S."/>
            <person name="Nolan M."/>
            <person name="Yasawong M."/>
            <person name="Glavina Del Rio T."/>
            <person name="Tice H."/>
            <person name="Cheng J.F."/>
            <person name="Bruce D."/>
            <person name="Detter J.C."/>
            <person name="Tapia R."/>
            <person name="Han C."/>
            <person name="Goodwin L."/>
            <person name="Pitluck S."/>
            <person name="Liolios K."/>
            <person name="Ivanova N."/>
            <person name="Mavromatis K."/>
            <person name="Mikhailova N."/>
            <person name="Pati A."/>
            <person name="Chen A."/>
            <person name="Palaniappan K."/>
            <person name="Land M."/>
            <person name="Hauser L."/>
            <person name="Chang Y.J."/>
            <person name="Jeffries C.D."/>
            <person name="Rohde M."/>
            <person name="Sikorski J."/>
            <person name="Pukall R."/>
            <person name="Woyke T."/>
            <person name="Bristow J."/>
            <person name="Eisen J.A."/>
            <person name="Markowitz V."/>
            <person name="Hugenholtz P."/>
            <person name="Kyrpides N.C."/>
            <person name="Klenk H.P."/>
            <person name="Lapidus A."/>
        </authorList>
    </citation>
    <scope>NUCLEOTIDE SEQUENCE [LARGE SCALE GENOMIC DNA]</scope>
    <source>
        <strain evidence="13">ATCC 49627 / DSM 7084 / CIP 109912 / JCM 12494 / NCIMB 702895 / VPI D76D-27C</strain>
    </source>
</reference>
<dbReference type="GeneID" id="78513162"/>
<dbReference type="SUPFAM" id="SSF48295">
    <property type="entry name" value="TrpR-like"/>
    <property type="match status" value="1"/>
</dbReference>
<dbReference type="GO" id="GO:0006270">
    <property type="term" value="P:DNA replication initiation"/>
    <property type="evidence" value="ECO:0007669"/>
    <property type="project" value="InterPro"/>
</dbReference>
<feature type="domain" description="Chromosomal replication initiator DnaA C-terminal" evidence="11">
    <location>
        <begin position="438"/>
        <end position="507"/>
    </location>
</feature>
<dbReference type="InterPro" id="IPR003593">
    <property type="entry name" value="AAA+_ATPase"/>
</dbReference>
<dbReference type="KEGG" id="ols:Olsu_1779"/>
<accession>E1QXL4</accession>
<feature type="region of interest" description="Disordered" evidence="9">
    <location>
        <begin position="102"/>
        <end position="123"/>
    </location>
</feature>
<evidence type="ECO:0000256" key="2">
    <source>
        <dbReference type="ARBA" id="ARBA00022705"/>
    </source>
</evidence>
<dbReference type="SUPFAM" id="SSF52540">
    <property type="entry name" value="P-loop containing nucleoside triphosphate hydrolases"/>
    <property type="match status" value="1"/>
</dbReference>
<dbReference type="InterPro" id="IPR013159">
    <property type="entry name" value="DnaA_C"/>
</dbReference>
<evidence type="ECO:0000259" key="10">
    <source>
        <dbReference type="SMART" id="SM00382"/>
    </source>
</evidence>
<keyword evidence="3 7" id="KW-0547">Nucleotide-binding</keyword>
<protein>
    <recommendedName>
        <fullName evidence="7">Chromosomal replication initiator protein DnaA</fullName>
    </recommendedName>
</protein>
<dbReference type="HOGENOM" id="CLU_026910_3_1_11"/>
<keyword evidence="13" id="KW-1185">Reference proteome</keyword>
<dbReference type="STRING" id="633147.Olsu_1779"/>
<keyword evidence="2 7" id="KW-0235">DNA replication</keyword>
<dbReference type="RefSeq" id="WP_013252618.1">
    <property type="nucleotide sequence ID" value="NC_014363.1"/>
</dbReference>
<keyword evidence="6 7" id="KW-0238">DNA-binding</keyword>
<keyword evidence="4 7" id="KW-0067">ATP-binding</keyword>
<dbReference type="OrthoDB" id="9807019at2"/>
<dbReference type="SMART" id="SM00760">
    <property type="entry name" value="Bac_DnaA_C"/>
    <property type="match status" value="1"/>
</dbReference>
<dbReference type="InterPro" id="IPR013317">
    <property type="entry name" value="DnaA_dom"/>
</dbReference>
<dbReference type="GO" id="GO:0005886">
    <property type="term" value="C:plasma membrane"/>
    <property type="evidence" value="ECO:0007669"/>
    <property type="project" value="TreeGrafter"/>
</dbReference>
<evidence type="ECO:0000256" key="9">
    <source>
        <dbReference type="SAM" id="MobiDB-lite"/>
    </source>
</evidence>
<dbReference type="InterPro" id="IPR027417">
    <property type="entry name" value="P-loop_NTPase"/>
</dbReference>
<proteinExistence type="inferred from homology"/>
<gene>
    <name evidence="12" type="ordered locus">Olsu_1779</name>
</gene>
<dbReference type="InterPro" id="IPR020591">
    <property type="entry name" value="Chromosome_initiator_DnaA-like"/>
</dbReference>
<sequence length="532" mass="59745">MDPLQDSDADILWHDVLMLLEAQGIQPSLLAMLKSCSARSFDGESLHIETSMTFAQRKIMQHGTMIEGCLEQAAFQPVMLCVDLARDTMGTHLHLNEAARGAGHVGEEHQTRGPVQGTAPKPTRKPVIAVETTITPDQLGEVPQRRRGGAGRVEGMTTTEAYNHFESEAVEVVDSKLTFDRFVAGEENMLAYEAAKQVANGENKSYNPLFIHGKSGLGKTHLLRAIQNYIVHNDPSRLCVYRTAAEFIEEYRIAWNDSETSARSVLSKSYQNVDVLIIDDIQNMRTAAGTIRFFFETFNALVSHGKQIVCAADRSPLQLGTGDSKFDERETSRMDSGVTVSIQVPDYELKLNLINNFYEHMKQDAINEHLPLMDGTISEEMRRLMADRSGTNIRVIEGFVHACLMDASRKKTRDLPFTREDIIRIASSKWPTGQKIITVDQIQKAIEGYYDISHNDLVGGKRNKELMEPRHVAIWLTRKLTDHTLADIGKKFGGRSHATVEHSIAWVDKAKREDRIFHDRVQTLHDSITDSS</sequence>
<evidence type="ECO:0000256" key="3">
    <source>
        <dbReference type="ARBA" id="ARBA00022741"/>
    </source>
</evidence>
<dbReference type="PRINTS" id="PR00051">
    <property type="entry name" value="DNAA"/>
</dbReference>
<evidence type="ECO:0000256" key="6">
    <source>
        <dbReference type="ARBA" id="ARBA00023125"/>
    </source>
</evidence>
<dbReference type="GO" id="GO:0008289">
    <property type="term" value="F:lipid binding"/>
    <property type="evidence" value="ECO:0007669"/>
    <property type="project" value="UniProtKB-KW"/>
</dbReference>
<dbReference type="PANTHER" id="PTHR30050:SF5">
    <property type="entry name" value="DNAA REGULATORY INACTIVATOR HDA"/>
    <property type="match status" value="1"/>
</dbReference>
<dbReference type="Pfam" id="PF08299">
    <property type="entry name" value="Bac_DnaA_C"/>
    <property type="match status" value="1"/>
</dbReference>
<dbReference type="CDD" id="cd06571">
    <property type="entry name" value="Bac_DnaA_C"/>
    <property type="match status" value="1"/>
</dbReference>
<dbReference type="SMART" id="SM00382">
    <property type="entry name" value="AAA"/>
    <property type="match status" value="1"/>
</dbReference>
<evidence type="ECO:0000256" key="1">
    <source>
        <dbReference type="ARBA" id="ARBA00022490"/>
    </source>
</evidence>
<evidence type="ECO:0000256" key="5">
    <source>
        <dbReference type="ARBA" id="ARBA00023121"/>
    </source>
</evidence>
<dbReference type="GO" id="GO:0003688">
    <property type="term" value="F:DNA replication origin binding"/>
    <property type="evidence" value="ECO:0007669"/>
    <property type="project" value="InterPro"/>
</dbReference>
<dbReference type="GO" id="GO:0006275">
    <property type="term" value="P:regulation of DNA replication"/>
    <property type="evidence" value="ECO:0007669"/>
    <property type="project" value="InterPro"/>
</dbReference>
<evidence type="ECO:0000256" key="8">
    <source>
        <dbReference type="RuleBase" id="RU004227"/>
    </source>
</evidence>
<evidence type="ECO:0000313" key="12">
    <source>
        <dbReference type="EMBL" id="ADK68867.1"/>
    </source>
</evidence>
<dbReference type="eggNOG" id="COG0593">
    <property type="taxonomic scope" value="Bacteria"/>
</dbReference>
<dbReference type="Gene3D" id="3.40.50.300">
    <property type="entry name" value="P-loop containing nucleotide triphosphate hydrolases"/>
    <property type="match status" value="1"/>
</dbReference>
<comment type="similarity">
    <text evidence="8">Belongs to the DnaA family.</text>
</comment>
<evidence type="ECO:0000313" key="13">
    <source>
        <dbReference type="Proteomes" id="UP000000333"/>
    </source>
</evidence>
<dbReference type="AlphaFoldDB" id="E1QXL4"/>
<dbReference type="Gene3D" id="1.10.1750.10">
    <property type="match status" value="1"/>
</dbReference>
<keyword evidence="5" id="KW-0446">Lipid-binding</keyword>
<evidence type="ECO:0000256" key="4">
    <source>
        <dbReference type="ARBA" id="ARBA00022840"/>
    </source>
</evidence>
<feature type="domain" description="AAA+ ATPase" evidence="10">
    <location>
        <begin position="205"/>
        <end position="348"/>
    </location>
</feature>
<dbReference type="CDD" id="cd00009">
    <property type="entry name" value="AAA"/>
    <property type="match status" value="1"/>
</dbReference>
<dbReference type="PROSITE" id="PS01008">
    <property type="entry name" value="DNAA"/>
    <property type="match status" value="1"/>
</dbReference>
<dbReference type="PATRIC" id="fig|633147.7.peg.1486"/>
<dbReference type="Pfam" id="PF00308">
    <property type="entry name" value="Bac_DnaA"/>
    <property type="match status" value="1"/>
</dbReference>
<keyword evidence="1" id="KW-0963">Cytoplasm</keyword>
<dbReference type="InterPro" id="IPR010921">
    <property type="entry name" value="Trp_repressor/repl_initiator"/>
</dbReference>
<dbReference type="InterPro" id="IPR018312">
    <property type="entry name" value="Chromosome_initiator_DnaA_CS"/>
</dbReference>
<name>E1QXL4_OLSUV</name>
<dbReference type="PANTHER" id="PTHR30050">
    <property type="entry name" value="CHROMOSOMAL REPLICATION INITIATOR PROTEIN DNAA"/>
    <property type="match status" value="1"/>
</dbReference>
<dbReference type="Proteomes" id="UP000000333">
    <property type="component" value="Chromosome"/>
</dbReference>
<evidence type="ECO:0000259" key="11">
    <source>
        <dbReference type="SMART" id="SM00760"/>
    </source>
</evidence>
<dbReference type="GO" id="GO:0005524">
    <property type="term" value="F:ATP binding"/>
    <property type="evidence" value="ECO:0007669"/>
    <property type="project" value="UniProtKB-KW"/>
</dbReference>
<evidence type="ECO:0000256" key="7">
    <source>
        <dbReference type="RuleBase" id="RU000577"/>
    </source>
</evidence>